<name>A0A5E4MAQ0_9HEMI</name>
<dbReference type="GO" id="GO:0005677">
    <property type="term" value="C:chromatin silencing complex"/>
    <property type="evidence" value="ECO:0007669"/>
    <property type="project" value="TreeGrafter"/>
</dbReference>
<feature type="compositionally biased region" description="Pro residues" evidence="1">
    <location>
        <begin position="761"/>
        <end position="772"/>
    </location>
</feature>
<dbReference type="OrthoDB" id="1922186at2759"/>
<feature type="compositionally biased region" description="Acidic residues" evidence="1">
    <location>
        <begin position="608"/>
        <end position="618"/>
    </location>
</feature>
<evidence type="ECO:0000256" key="1">
    <source>
        <dbReference type="SAM" id="MobiDB-lite"/>
    </source>
</evidence>
<dbReference type="GO" id="GO:0003682">
    <property type="term" value="F:chromatin binding"/>
    <property type="evidence" value="ECO:0007669"/>
    <property type="project" value="TreeGrafter"/>
</dbReference>
<feature type="region of interest" description="Disordered" evidence="1">
    <location>
        <begin position="115"/>
        <end position="167"/>
    </location>
</feature>
<feature type="compositionally biased region" description="Basic residues" evidence="1">
    <location>
        <begin position="194"/>
        <end position="205"/>
    </location>
</feature>
<reference evidence="2 3" key="1">
    <citation type="submission" date="2019-08" db="EMBL/GenBank/DDBJ databases">
        <authorList>
            <person name="Alioto T."/>
            <person name="Alioto T."/>
            <person name="Gomez Garrido J."/>
        </authorList>
    </citation>
    <scope>NUCLEOTIDE SEQUENCE [LARGE SCALE GENOMIC DNA]</scope>
</reference>
<feature type="compositionally biased region" description="Low complexity" evidence="1">
    <location>
        <begin position="714"/>
        <end position="735"/>
    </location>
</feature>
<feature type="compositionally biased region" description="Low complexity" evidence="1">
    <location>
        <begin position="429"/>
        <end position="441"/>
    </location>
</feature>
<feature type="compositionally biased region" description="Acidic residues" evidence="1">
    <location>
        <begin position="516"/>
        <end position="526"/>
    </location>
</feature>
<feature type="region of interest" description="Disordered" evidence="1">
    <location>
        <begin position="186"/>
        <end position="205"/>
    </location>
</feature>
<feature type="region of interest" description="Disordered" evidence="1">
    <location>
        <begin position="1"/>
        <end position="101"/>
    </location>
</feature>
<dbReference type="EMBL" id="CABPRJ010000488">
    <property type="protein sequence ID" value="VVC29173.1"/>
    <property type="molecule type" value="Genomic_DNA"/>
</dbReference>
<dbReference type="PANTHER" id="PTHR46576:SF1">
    <property type="entry name" value="BROMO ADJACENT HOMOLOGY DOMAIN-CONTAINING 1 PROTEIN"/>
    <property type="match status" value="1"/>
</dbReference>
<proteinExistence type="predicted"/>
<protein>
    <submittedName>
        <fullName evidence="2">Uncharacterized protein</fullName>
    </submittedName>
</protein>
<feature type="region of interest" description="Disordered" evidence="1">
    <location>
        <begin position="577"/>
        <end position="641"/>
    </location>
</feature>
<dbReference type="GO" id="GO:0045892">
    <property type="term" value="P:negative regulation of DNA-templated transcription"/>
    <property type="evidence" value="ECO:0007669"/>
    <property type="project" value="TreeGrafter"/>
</dbReference>
<evidence type="ECO:0000313" key="3">
    <source>
        <dbReference type="Proteomes" id="UP000325440"/>
    </source>
</evidence>
<feature type="compositionally biased region" description="Polar residues" evidence="1">
    <location>
        <begin position="1"/>
        <end position="23"/>
    </location>
</feature>
<organism evidence="2 3">
    <name type="scientific">Cinara cedri</name>
    <dbReference type="NCBI Taxonomy" id="506608"/>
    <lineage>
        <taxon>Eukaryota</taxon>
        <taxon>Metazoa</taxon>
        <taxon>Ecdysozoa</taxon>
        <taxon>Arthropoda</taxon>
        <taxon>Hexapoda</taxon>
        <taxon>Insecta</taxon>
        <taxon>Pterygota</taxon>
        <taxon>Neoptera</taxon>
        <taxon>Paraneoptera</taxon>
        <taxon>Hemiptera</taxon>
        <taxon>Sternorrhyncha</taxon>
        <taxon>Aphidomorpha</taxon>
        <taxon>Aphidoidea</taxon>
        <taxon>Aphididae</taxon>
        <taxon>Lachninae</taxon>
        <taxon>Cinara</taxon>
    </lineage>
</organism>
<feature type="region of interest" description="Disordered" evidence="1">
    <location>
        <begin position="429"/>
        <end position="556"/>
    </location>
</feature>
<dbReference type="PANTHER" id="PTHR46576">
    <property type="entry name" value="BROMO ADJACENT HOMOLOGY DOMAIN-CONTAINING 1 PROTEIN"/>
    <property type="match status" value="1"/>
</dbReference>
<gene>
    <name evidence="2" type="ORF">CINCED_3A009018</name>
</gene>
<evidence type="ECO:0000313" key="2">
    <source>
        <dbReference type="EMBL" id="VVC29173.1"/>
    </source>
</evidence>
<dbReference type="AlphaFoldDB" id="A0A5E4MAQ0"/>
<feature type="compositionally biased region" description="Basic and acidic residues" evidence="1">
    <location>
        <begin position="294"/>
        <end position="367"/>
    </location>
</feature>
<feature type="compositionally biased region" description="Basic residues" evidence="1">
    <location>
        <begin position="776"/>
        <end position="790"/>
    </location>
</feature>
<dbReference type="InterPro" id="IPR053032">
    <property type="entry name" value="BAH_domain-containing"/>
</dbReference>
<sequence length="856" mass="94407">MSSRKGTDILTSGENQKQTSITAKTKLKRTSNASDSPPGPINLTKKTVKKPALAQKATKLDQKNPKQSKIAKKNEKESEDSDEKKDLVKKPGKQKLKEKLTTKTVKKSIKDVKKVKNLTSGNSEKVEKLLPKPKKLALKKSEDKEEKKTKEKVQKEKVKEVKKKPNPKLVKKNVDEIESIKSRVDITKPEKKDKPKKGKVIAKNKGKLNLPKKILNEDDKPPIECLDVLKNENPDDVALLQVFQLKNGPVCDFDGGVCNTITIRQDNTCIKIKEISVSQLPYTVKTEENEKIDVTSMPIKKESKQNPESQTVEKHDKPADKPKTEKLKSEKLKTEKQKNEKQKPEKPEKQKIEKQKIEKPIKKVNKVEKKKKPIVVDKIKPKGKTKVVPKPKPKGRPVSKRPRVASLNAIAKVHCLYENESKSALIDAMAASAASTISAPSSKKKRKGSDCEMPVRKGKRTSKRTTPGLKSVGRHWDMHDTSSTNSSSSGVDDVKYEPPKSAKRTKKQPIVKPPDSTDDDEEEPEEEPVKSPKEVTSPAGGSKRKRRNADTVTMDLKDMVVKKRMASLNASAILAASYSTEKKLPSTKVQDCSKKSTTSSEVSSERSEPEDDAEDEDSDGHRTSSTIRPVALKPAPLPPIIPPPSSQLAVIVNQDTDVTITTGVYVNSTTRSTRHEEFCTISGLQYRISSTSHTQTEATAVATETLLHADHTVSQQPAQSVPPSSSQLQPAAPRPSYAPLTALSSMQPPGSSSGVEHHHQQPPPQPPPPIPLQLPTHHHRRHHHHHHQHHGGGAVPYNSAFSAPPPPTPQANGTSSDASDHNGGKHEQPAPLPPPLPPPSYAHGEYIHYDIRVLII</sequence>
<dbReference type="Proteomes" id="UP000325440">
    <property type="component" value="Unassembled WGS sequence"/>
</dbReference>
<dbReference type="GO" id="GO:0000976">
    <property type="term" value="F:transcription cis-regulatory region binding"/>
    <property type="evidence" value="ECO:0007669"/>
    <property type="project" value="TreeGrafter"/>
</dbReference>
<feature type="region of interest" description="Disordered" evidence="1">
    <location>
        <begin position="712"/>
        <end position="841"/>
    </location>
</feature>
<feature type="compositionally biased region" description="Basic and acidic residues" evidence="1">
    <location>
        <begin position="72"/>
        <end position="101"/>
    </location>
</feature>
<feature type="compositionally biased region" description="Basic and acidic residues" evidence="1">
    <location>
        <begin position="818"/>
        <end position="828"/>
    </location>
</feature>
<feature type="compositionally biased region" description="Basic residues" evidence="1">
    <location>
        <begin position="381"/>
        <end position="403"/>
    </location>
</feature>
<feature type="compositionally biased region" description="Basic and acidic residues" evidence="1">
    <location>
        <begin position="139"/>
        <end position="159"/>
    </location>
</feature>
<keyword evidence="3" id="KW-1185">Reference proteome</keyword>
<accession>A0A5E4MAQ0</accession>
<dbReference type="GO" id="GO:0031507">
    <property type="term" value="P:heterochromatin formation"/>
    <property type="evidence" value="ECO:0007669"/>
    <property type="project" value="TreeGrafter"/>
</dbReference>
<feature type="compositionally biased region" description="Polar residues" evidence="1">
    <location>
        <begin position="742"/>
        <end position="754"/>
    </location>
</feature>
<feature type="region of interest" description="Disordered" evidence="1">
    <location>
        <begin position="294"/>
        <end position="403"/>
    </location>
</feature>
<feature type="compositionally biased region" description="Pro residues" evidence="1">
    <location>
        <begin position="830"/>
        <end position="840"/>
    </location>
</feature>